<dbReference type="EMBL" id="JAVFKM010000001">
    <property type="protein sequence ID" value="MEF3112282.1"/>
    <property type="molecule type" value="Genomic_DNA"/>
</dbReference>
<sequence length="85" mass="9496">MQIEGGTWVTKAVPPFVCPQALIGAAFEGFFLYTSIGKRLDQVSQWRAITTQRYDQRRGALEGSPAYEGDRRGEPKRGHGMILQP</sequence>
<reference evidence="2 3" key="1">
    <citation type="submission" date="2023-08" db="EMBL/GenBank/DDBJ databases">
        <authorList>
            <person name="Sharma P."/>
            <person name="Verma V."/>
            <person name="Mohan M.K."/>
            <person name="Dubey A.K."/>
        </authorList>
    </citation>
    <scope>NUCLEOTIDE SEQUENCE [LARGE SCALE GENOMIC DNA]</scope>
    <source>
        <strain evidence="2 3">ADP4</strain>
    </source>
</reference>
<evidence type="ECO:0000313" key="2">
    <source>
        <dbReference type="EMBL" id="MEF3112282.1"/>
    </source>
</evidence>
<gene>
    <name evidence="2" type="ORF">RB636_03570</name>
</gene>
<accession>A0ABU7WMC8</accession>
<evidence type="ECO:0000256" key="1">
    <source>
        <dbReference type="SAM" id="MobiDB-lite"/>
    </source>
</evidence>
<organism evidence="2 3">
    <name type="scientific">Streptomyces chrestomyceticus</name>
    <dbReference type="NCBI Taxonomy" id="68185"/>
    <lineage>
        <taxon>Bacteria</taxon>
        <taxon>Bacillati</taxon>
        <taxon>Actinomycetota</taxon>
        <taxon>Actinomycetes</taxon>
        <taxon>Kitasatosporales</taxon>
        <taxon>Streptomycetaceae</taxon>
        <taxon>Streptomyces</taxon>
    </lineage>
</organism>
<keyword evidence="3" id="KW-1185">Reference proteome</keyword>
<comment type="caution">
    <text evidence="2">The sequence shown here is derived from an EMBL/GenBank/DDBJ whole genome shotgun (WGS) entry which is preliminary data.</text>
</comment>
<proteinExistence type="predicted"/>
<dbReference type="Proteomes" id="UP001348265">
    <property type="component" value="Unassembled WGS sequence"/>
</dbReference>
<name>A0ABU7WMC8_9ACTN</name>
<dbReference type="RefSeq" id="WP_331785294.1">
    <property type="nucleotide sequence ID" value="NZ_JAVFKM010000001.1"/>
</dbReference>
<feature type="compositionally biased region" description="Basic and acidic residues" evidence="1">
    <location>
        <begin position="68"/>
        <end position="77"/>
    </location>
</feature>
<evidence type="ECO:0000313" key="3">
    <source>
        <dbReference type="Proteomes" id="UP001348265"/>
    </source>
</evidence>
<feature type="region of interest" description="Disordered" evidence="1">
    <location>
        <begin position="57"/>
        <end position="85"/>
    </location>
</feature>
<protein>
    <submittedName>
        <fullName evidence="2">Uncharacterized protein</fullName>
    </submittedName>
</protein>